<dbReference type="PANTHER" id="PTHR14614:SF161">
    <property type="match status" value="1"/>
</dbReference>
<evidence type="ECO:0000313" key="2">
    <source>
        <dbReference type="Proteomes" id="UP000076798"/>
    </source>
</evidence>
<keyword evidence="2" id="KW-1185">Reference proteome</keyword>
<evidence type="ECO:0008006" key="3">
    <source>
        <dbReference type="Google" id="ProtNLM"/>
    </source>
</evidence>
<dbReference type="GO" id="GO:0005829">
    <property type="term" value="C:cytosol"/>
    <property type="evidence" value="ECO:0007669"/>
    <property type="project" value="TreeGrafter"/>
</dbReference>
<sequence length="320" mass="35900">MASNPNFPPGLDIAPSLIPGEHQDVWEQQSAIQRFGIAGRIWEAAYLFDEYLEPPEGVEHDPPCSLIKIDGRPKVVIELGSGTGYVGFRLAEQLAKKNHPTSSVAHRLILTDLEDVCPLLEANWIKEREKLKIFEQADHLSVDLAVLPLPWGSYQHASSVYQFLRSPISSYPRTANSPPIFSHIVCSDLVYFPQLLAPLLRSLLHLTSSPFNPEAQVIIACKSHKIRSLGKENAFWCAFGRWFSFEPVLVRSRESQMWSRLGSENSAFIFIARRKFRSLTWTVPPDDHSLLNNLGDAPVPNDGSDSFETLLLMGLDNIEA</sequence>
<dbReference type="AlphaFoldDB" id="A0A166E2L1"/>
<protein>
    <recommendedName>
        <fullName evidence="3">Methyltransferase domain-containing protein</fullName>
    </recommendedName>
</protein>
<dbReference type="InterPro" id="IPR029063">
    <property type="entry name" value="SAM-dependent_MTases_sf"/>
</dbReference>
<dbReference type="OrthoDB" id="413520at2759"/>
<reference evidence="1 2" key="1">
    <citation type="journal article" date="2016" name="Mol. Biol. Evol.">
        <title>Comparative Genomics of Early-Diverging Mushroom-Forming Fungi Provides Insights into the Origins of Lignocellulose Decay Capabilities.</title>
        <authorList>
            <person name="Nagy L.G."/>
            <person name="Riley R."/>
            <person name="Tritt A."/>
            <person name="Adam C."/>
            <person name="Daum C."/>
            <person name="Floudas D."/>
            <person name="Sun H."/>
            <person name="Yadav J.S."/>
            <person name="Pangilinan J."/>
            <person name="Larsson K.H."/>
            <person name="Matsuura K."/>
            <person name="Barry K."/>
            <person name="Labutti K."/>
            <person name="Kuo R."/>
            <person name="Ohm R.A."/>
            <person name="Bhattacharya S.S."/>
            <person name="Shirouzu T."/>
            <person name="Yoshinaga Y."/>
            <person name="Martin F.M."/>
            <person name="Grigoriev I.V."/>
            <person name="Hibbett D.S."/>
        </authorList>
    </citation>
    <scope>NUCLEOTIDE SEQUENCE [LARGE SCALE GENOMIC DNA]</scope>
    <source>
        <strain evidence="1 2">HHB10207 ss-3</strain>
    </source>
</reference>
<dbReference type="InterPro" id="IPR019410">
    <property type="entry name" value="Methyltransf_16"/>
</dbReference>
<proteinExistence type="predicted"/>
<name>A0A166E2L1_9AGAM</name>
<organism evidence="1 2">
    <name type="scientific">Sistotremastrum suecicum HHB10207 ss-3</name>
    <dbReference type="NCBI Taxonomy" id="1314776"/>
    <lineage>
        <taxon>Eukaryota</taxon>
        <taxon>Fungi</taxon>
        <taxon>Dikarya</taxon>
        <taxon>Basidiomycota</taxon>
        <taxon>Agaricomycotina</taxon>
        <taxon>Agaricomycetes</taxon>
        <taxon>Sistotremastrales</taxon>
        <taxon>Sistotremastraceae</taxon>
        <taxon>Sistotremastrum</taxon>
    </lineage>
</organism>
<dbReference type="PANTHER" id="PTHR14614">
    <property type="entry name" value="HEPATOCELLULAR CARCINOMA-ASSOCIATED ANTIGEN"/>
    <property type="match status" value="1"/>
</dbReference>
<dbReference type="GO" id="GO:0008757">
    <property type="term" value="F:S-adenosylmethionine-dependent methyltransferase activity"/>
    <property type="evidence" value="ECO:0007669"/>
    <property type="project" value="UniProtKB-ARBA"/>
</dbReference>
<dbReference type="GO" id="GO:0032991">
    <property type="term" value="C:protein-containing complex"/>
    <property type="evidence" value="ECO:0007669"/>
    <property type="project" value="TreeGrafter"/>
</dbReference>
<dbReference type="Gene3D" id="3.40.50.150">
    <property type="entry name" value="Vaccinia Virus protein VP39"/>
    <property type="match status" value="1"/>
</dbReference>
<dbReference type="EMBL" id="KV428051">
    <property type="protein sequence ID" value="KZT39148.1"/>
    <property type="molecule type" value="Genomic_DNA"/>
</dbReference>
<dbReference type="Pfam" id="PF10294">
    <property type="entry name" value="Methyltransf_16"/>
    <property type="match status" value="1"/>
</dbReference>
<dbReference type="STRING" id="1314776.A0A166E2L1"/>
<evidence type="ECO:0000313" key="1">
    <source>
        <dbReference type="EMBL" id="KZT39148.1"/>
    </source>
</evidence>
<dbReference type="Proteomes" id="UP000076798">
    <property type="component" value="Unassembled WGS sequence"/>
</dbReference>
<gene>
    <name evidence="1" type="ORF">SISSUDRAFT_985284</name>
</gene>
<accession>A0A166E2L1</accession>